<dbReference type="Proteomes" id="UP000242222">
    <property type="component" value="Unassembled WGS sequence"/>
</dbReference>
<evidence type="ECO:0000313" key="2">
    <source>
        <dbReference type="Proteomes" id="UP000242222"/>
    </source>
</evidence>
<dbReference type="OrthoDB" id="7059963at2"/>
<dbReference type="STRING" id="1367852.SAMN05216516_102326"/>
<dbReference type="EMBL" id="FOVC01000002">
    <property type="protein sequence ID" value="SFN09232.1"/>
    <property type="molecule type" value="Genomic_DNA"/>
</dbReference>
<evidence type="ECO:0008006" key="3">
    <source>
        <dbReference type="Google" id="ProtNLM"/>
    </source>
</evidence>
<protein>
    <recommendedName>
        <fullName evidence="3">DUF2509 family protein</fullName>
    </recommendedName>
</protein>
<accession>A0A1I4W751</accession>
<proteinExistence type="predicted"/>
<name>A0A1I4W751_9GAMM</name>
<dbReference type="AlphaFoldDB" id="A0A1I4W751"/>
<dbReference type="InterPro" id="IPR019652">
    <property type="entry name" value="DUF2509"/>
</dbReference>
<dbReference type="Pfam" id="PF10713">
    <property type="entry name" value="DUF2509"/>
    <property type="match status" value="1"/>
</dbReference>
<evidence type="ECO:0000313" key="1">
    <source>
        <dbReference type="EMBL" id="SFN09232.1"/>
    </source>
</evidence>
<reference evidence="2" key="1">
    <citation type="submission" date="2016-10" db="EMBL/GenBank/DDBJ databases">
        <authorList>
            <person name="Varghese N."/>
            <person name="Submissions S."/>
        </authorList>
    </citation>
    <scope>NUCLEOTIDE SEQUENCE [LARGE SCALE GENOMIC DNA]</scope>
    <source>
        <strain evidence="2">N6PO6</strain>
    </source>
</reference>
<organism evidence="1 2">
    <name type="scientific">Izhakiella capsodis</name>
    <dbReference type="NCBI Taxonomy" id="1367852"/>
    <lineage>
        <taxon>Bacteria</taxon>
        <taxon>Pseudomonadati</taxon>
        <taxon>Pseudomonadota</taxon>
        <taxon>Gammaproteobacteria</taxon>
        <taxon>Enterobacterales</taxon>
        <taxon>Erwiniaceae</taxon>
        <taxon>Izhakiella</taxon>
    </lineage>
</organism>
<sequence length="135" mass="15319">MLRQMGSSALGMVMILALAAVLVMQSNLQQLSSGWFNVAGEQRFIRQQVAASSALAWGLRRPWLVAAGWHCQFYPRFSWRACLRMEDEGEEGVMRGDSGTGSLSVWRWVELRQGELRAHSRGWIDYCPLEQDCQP</sequence>
<keyword evidence="2" id="KW-1185">Reference proteome</keyword>
<dbReference type="RefSeq" id="WP_092875770.1">
    <property type="nucleotide sequence ID" value="NZ_FOVC01000002.1"/>
</dbReference>
<gene>
    <name evidence="1" type="ORF">SAMN05216516_102326</name>
</gene>